<feature type="non-terminal residue" evidence="1">
    <location>
        <position position="1"/>
    </location>
</feature>
<evidence type="ECO:0000313" key="1">
    <source>
        <dbReference type="EMBL" id="CAG8613100.1"/>
    </source>
</evidence>
<name>A0ACA9N254_9GLOM</name>
<keyword evidence="2" id="KW-1185">Reference proteome</keyword>
<proteinExistence type="predicted"/>
<organism evidence="1 2">
    <name type="scientific">Racocetra persica</name>
    <dbReference type="NCBI Taxonomy" id="160502"/>
    <lineage>
        <taxon>Eukaryota</taxon>
        <taxon>Fungi</taxon>
        <taxon>Fungi incertae sedis</taxon>
        <taxon>Mucoromycota</taxon>
        <taxon>Glomeromycotina</taxon>
        <taxon>Glomeromycetes</taxon>
        <taxon>Diversisporales</taxon>
        <taxon>Gigasporaceae</taxon>
        <taxon>Racocetra</taxon>
    </lineage>
</organism>
<sequence>EENIKDKSQSECSYEAITTITINKIKELINNDLHITICQLVYEIEQVIVSKQLLKILEKGFANIITKDEM</sequence>
<comment type="caution">
    <text evidence="1">The sequence shown here is derived from an EMBL/GenBank/DDBJ whole genome shotgun (WGS) entry which is preliminary data.</text>
</comment>
<accession>A0ACA9N254</accession>
<protein>
    <submittedName>
        <fullName evidence="1">34427_t:CDS:1</fullName>
    </submittedName>
</protein>
<dbReference type="EMBL" id="CAJVQC010010145">
    <property type="protein sequence ID" value="CAG8613100.1"/>
    <property type="molecule type" value="Genomic_DNA"/>
</dbReference>
<reference evidence="1" key="1">
    <citation type="submission" date="2021-06" db="EMBL/GenBank/DDBJ databases">
        <authorList>
            <person name="Kallberg Y."/>
            <person name="Tangrot J."/>
            <person name="Rosling A."/>
        </authorList>
    </citation>
    <scope>NUCLEOTIDE SEQUENCE</scope>
    <source>
        <strain evidence="1">MA461A</strain>
    </source>
</reference>
<gene>
    <name evidence="1" type="ORF">RPERSI_LOCUS6385</name>
</gene>
<evidence type="ECO:0000313" key="2">
    <source>
        <dbReference type="Proteomes" id="UP000789920"/>
    </source>
</evidence>
<dbReference type="Proteomes" id="UP000789920">
    <property type="component" value="Unassembled WGS sequence"/>
</dbReference>